<evidence type="ECO:0000313" key="3">
    <source>
        <dbReference type="Proteomes" id="UP000694865"/>
    </source>
</evidence>
<name>A0ABM0MZV7_SACKO</name>
<feature type="compositionally biased region" description="Acidic residues" evidence="1">
    <location>
        <begin position="108"/>
        <end position="117"/>
    </location>
</feature>
<evidence type="ECO:0000259" key="2">
    <source>
        <dbReference type="PROSITE" id="PS50168"/>
    </source>
</evidence>
<evidence type="ECO:0000256" key="1">
    <source>
        <dbReference type="SAM" id="MobiDB-lite"/>
    </source>
</evidence>
<organism evidence="3 4">
    <name type="scientific">Saccoglossus kowalevskii</name>
    <name type="common">Acorn worm</name>
    <dbReference type="NCBI Taxonomy" id="10224"/>
    <lineage>
        <taxon>Eukaryota</taxon>
        <taxon>Metazoa</taxon>
        <taxon>Hemichordata</taxon>
        <taxon>Enteropneusta</taxon>
        <taxon>Harrimaniidae</taxon>
        <taxon>Saccoglossus</taxon>
    </lineage>
</organism>
<reference evidence="4" key="1">
    <citation type="submission" date="2025-08" db="UniProtKB">
        <authorList>
            <consortium name="RefSeq"/>
        </authorList>
    </citation>
    <scope>IDENTIFICATION</scope>
    <source>
        <tissue evidence="4">Testes</tissue>
    </source>
</reference>
<feature type="region of interest" description="Disordered" evidence="1">
    <location>
        <begin position="99"/>
        <end position="120"/>
    </location>
</feature>
<sequence length="288" mass="33462">MAAADESPLHELFRELNAELTSHSDIRKVRNLLHRGPRTEDDPVFKSAEEVFLNIEKQGRVSMRSVDLVLDLFRCMKREELKDKVLAFAEKYNIPVREKHKRKRVESPDEDTSDDENDAPKRVYVGEPVHLRLVCESEIWSPEKKRQFIELEHKKIEMLMKAAERIYLIDLDEITKIEKGGHTKLQLMGEAFESFRETLEGINVEDSPMTRRWYLCGENDSKVPLESSDVERLLTKLRVNDTITTSTSDDGMALRISAMVNSSYLEPLERSSKGLFRLPWNQTKEPDE</sequence>
<dbReference type="InterPro" id="IPR011029">
    <property type="entry name" value="DEATH-like_dom_sf"/>
</dbReference>
<protein>
    <submittedName>
        <fullName evidence="4">Uncharacterized protein LOC102806198</fullName>
    </submittedName>
</protein>
<dbReference type="InterPro" id="IPR001875">
    <property type="entry name" value="DED_dom"/>
</dbReference>
<keyword evidence="3" id="KW-1185">Reference proteome</keyword>
<evidence type="ECO:0000313" key="4">
    <source>
        <dbReference type="RefSeq" id="XP_006825548.1"/>
    </source>
</evidence>
<dbReference type="Gene3D" id="1.10.533.10">
    <property type="entry name" value="Death Domain, Fas"/>
    <property type="match status" value="1"/>
</dbReference>
<accession>A0ABM0MZV7</accession>
<gene>
    <name evidence="4" type="primary">LOC102806198</name>
</gene>
<dbReference type="Proteomes" id="UP000694865">
    <property type="component" value="Unplaced"/>
</dbReference>
<dbReference type="PROSITE" id="PS50168">
    <property type="entry name" value="DED"/>
    <property type="match status" value="1"/>
</dbReference>
<dbReference type="RefSeq" id="XP_006825548.1">
    <property type="nucleotide sequence ID" value="XM_006825485.1"/>
</dbReference>
<proteinExistence type="predicted"/>
<feature type="domain" description="DED" evidence="2">
    <location>
        <begin position="8"/>
        <end position="87"/>
    </location>
</feature>
<dbReference type="GeneID" id="102806198"/>